<dbReference type="Gene3D" id="1.10.1660.10">
    <property type="match status" value="1"/>
</dbReference>
<keyword evidence="1" id="KW-0238">DNA-binding</keyword>
<feature type="domain" description="HTH merR-type" evidence="2">
    <location>
        <begin position="1"/>
        <end position="69"/>
    </location>
</feature>
<dbReference type="SUPFAM" id="SSF46955">
    <property type="entry name" value="Putative DNA-binding domain"/>
    <property type="match status" value="1"/>
</dbReference>
<dbReference type="Pfam" id="PF13411">
    <property type="entry name" value="MerR_1"/>
    <property type="match status" value="1"/>
</dbReference>
<dbReference type="GO" id="GO:0003700">
    <property type="term" value="F:DNA-binding transcription factor activity"/>
    <property type="evidence" value="ECO:0007669"/>
    <property type="project" value="InterPro"/>
</dbReference>
<evidence type="ECO:0000313" key="4">
    <source>
        <dbReference type="Proteomes" id="UP000266340"/>
    </source>
</evidence>
<evidence type="ECO:0000259" key="2">
    <source>
        <dbReference type="PROSITE" id="PS50937"/>
    </source>
</evidence>
<dbReference type="AlphaFoldDB" id="A0A398CZG2"/>
<evidence type="ECO:0000313" key="3">
    <source>
        <dbReference type="EMBL" id="RIE05247.1"/>
    </source>
</evidence>
<organism evidence="3 4">
    <name type="scientific">Cohnella faecalis</name>
    <dbReference type="NCBI Taxonomy" id="2315694"/>
    <lineage>
        <taxon>Bacteria</taxon>
        <taxon>Bacillati</taxon>
        <taxon>Bacillota</taxon>
        <taxon>Bacilli</taxon>
        <taxon>Bacillales</taxon>
        <taxon>Paenibacillaceae</taxon>
        <taxon>Cohnella</taxon>
    </lineage>
</organism>
<name>A0A398CZG2_9BACL</name>
<dbReference type="InterPro" id="IPR047057">
    <property type="entry name" value="MerR_fam"/>
</dbReference>
<reference evidence="3 4" key="1">
    <citation type="submission" date="2018-09" db="EMBL/GenBank/DDBJ databases">
        <title>Cohnella cavernae sp. nov., isolated from a karst cave.</title>
        <authorList>
            <person name="Zhu H."/>
        </authorList>
    </citation>
    <scope>NUCLEOTIDE SEQUENCE [LARGE SCALE GENOMIC DNA]</scope>
    <source>
        <strain evidence="3 4">K2E09-144</strain>
    </source>
</reference>
<dbReference type="PANTHER" id="PTHR30204:SF97">
    <property type="entry name" value="MERR FAMILY REGULATORY PROTEIN"/>
    <property type="match status" value="1"/>
</dbReference>
<dbReference type="SMART" id="SM00422">
    <property type="entry name" value="HTH_MERR"/>
    <property type="match status" value="1"/>
</dbReference>
<comment type="caution">
    <text evidence="3">The sequence shown here is derived from an EMBL/GenBank/DDBJ whole genome shotgun (WGS) entry which is preliminary data.</text>
</comment>
<dbReference type="Proteomes" id="UP000266340">
    <property type="component" value="Unassembled WGS sequence"/>
</dbReference>
<keyword evidence="4" id="KW-1185">Reference proteome</keyword>
<protein>
    <submittedName>
        <fullName evidence="3">MerR family transcriptional regulator</fullName>
    </submittedName>
</protein>
<dbReference type="CDD" id="cd00592">
    <property type="entry name" value="HTH_MerR-like"/>
    <property type="match status" value="1"/>
</dbReference>
<accession>A0A398CZG2</accession>
<gene>
    <name evidence="3" type="ORF">D3H35_01625</name>
</gene>
<evidence type="ECO:0000256" key="1">
    <source>
        <dbReference type="ARBA" id="ARBA00023125"/>
    </source>
</evidence>
<proteinExistence type="predicted"/>
<dbReference type="EMBL" id="QXJM01000014">
    <property type="protein sequence ID" value="RIE05247.1"/>
    <property type="molecule type" value="Genomic_DNA"/>
</dbReference>
<dbReference type="InterPro" id="IPR000551">
    <property type="entry name" value="MerR-type_HTH_dom"/>
</dbReference>
<dbReference type="RefSeq" id="WP_119147479.1">
    <property type="nucleotide sequence ID" value="NZ_QXJM01000014.1"/>
</dbReference>
<dbReference type="GO" id="GO:0003677">
    <property type="term" value="F:DNA binding"/>
    <property type="evidence" value="ECO:0007669"/>
    <property type="project" value="UniProtKB-KW"/>
</dbReference>
<dbReference type="PROSITE" id="PS50937">
    <property type="entry name" value="HTH_MERR_2"/>
    <property type="match status" value="1"/>
</dbReference>
<dbReference type="PANTHER" id="PTHR30204">
    <property type="entry name" value="REDOX-CYCLING DRUG-SENSING TRANSCRIPTIONAL ACTIVATOR SOXR"/>
    <property type="match status" value="1"/>
</dbReference>
<sequence>MTIGQFSERTGLRPKILRYYEEVGLIVPCLRSANGYRKYSESQVETALLIHSLRQADVSMSGIREFLTATPGRRDELLAEWRSLAEIKLLSVKIANQFLQGFDSRTKRMHLVHWDCSRTVAWFSVKEIGWGASLPREVWRMCKEKFSPSMIAERAGYVRFAEAGEEAGTLQPEIGFVLENENQAPKDGRLEIVPPTLFATMSCSWDLPASCKPILSTIARFQFETVGEPLRKIAFRDERNYTLMVPVLIQGKHSGRSENNDSRSEHFRAAWHLRNGRGR</sequence>
<dbReference type="InterPro" id="IPR009061">
    <property type="entry name" value="DNA-bd_dom_put_sf"/>
</dbReference>